<keyword evidence="8" id="KW-0235">DNA replication</keyword>
<comment type="caution">
    <text evidence="18">The sequence shown here is derived from an EMBL/GenBank/DDBJ whole genome shotgun (WGS) entry which is preliminary data.</text>
</comment>
<evidence type="ECO:0000256" key="8">
    <source>
        <dbReference type="ARBA" id="ARBA00022705"/>
    </source>
</evidence>
<feature type="compositionally biased region" description="Basic and acidic residues" evidence="16">
    <location>
        <begin position="635"/>
        <end position="651"/>
    </location>
</feature>
<dbReference type="GO" id="GO:0003887">
    <property type="term" value="F:DNA-directed DNA polymerase activity"/>
    <property type="evidence" value="ECO:0007669"/>
    <property type="project" value="UniProtKB-KW"/>
</dbReference>
<feature type="coiled-coil region" evidence="15">
    <location>
        <begin position="422"/>
        <end position="456"/>
    </location>
</feature>
<dbReference type="AlphaFoldDB" id="A0A9Q1BM71"/>
<keyword evidence="10" id="KW-0239">DNA-directed DNA polymerase</keyword>
<evidence type="ECO:0000256" key="15">
    <source>
        <dbReference type="SAM" id="Coils"/>
    </source>
</evidence>
<evidence type="ECO:0000259" key="17">
    <source>
        <dbReference type="SMART" id="SM00482"/>
    </source>
</evidence>
<evidence type="ECO:0000256" key="11">
    <source>
        <dbReference type="ARBA" id="ARBA00023125"/>
    </source>
</evidence>
<dbReference type="GO" id="GO:0006264">
    <property type="term" value="P:mitochondrial DNA replication"/>
    <property type="evidence" value="ECO:0007669"/>
    <property type="project" value="TreeGrafter"/>
</dbReference>
<evidence type="ECO:0000256" key="3">
    <source>
        <dbReference type="ARBA" id="ARBA00007705"/>
    </source>
</evidence>
<feature type="region of interest" description="Disordered" evidence="16">
    <location>
        <begin position="492"/>
        <end position="541"/>
    </location>
</feature>
<evidence type="ECO:0000256" key="5">
    <source>
        <dbReference type="ARBA" id="ARBA00015350"/>
    </source>
</evidence>
<evidence type="ECO:0000313" key="18">
    <source>
        <dbReference type="EMBL" id="KAJ8029029.1"/>
    </source>
</evidence>
<dbReference type="PROSITE" id="PS00447">
    <property type="entry name" value="DNA_POLYMERASE_A"/>
    <property type="match status" value="1"/>
</dbReference>
<dbReference type="GO" id="GO:0003677">
    <property type="term" value="F:DNA binding"/>
    <property type="evidence" value="ECO:0007669"/>
    <property type="project" value="UniProtKB-KW"/>
</dbReference>
<proteinExistence type="inferred from homology"/>
<feature type="compositionally biased region" description="Acidic residues" evidence="16">
    <location>
        <begin position="527"/>
        <end position="537"/>
    </location>
</feature>
<evidence type="ECO:0000256" key="2">
    <source>
        <dbReference type="ARBA" id="ARBA00004436"/>
    </source>
</evidence>
<accession>A0A9Q1BM71</accession>
<feature type="compositionally biased region" description="Basic and acidic residues" evidence="16">
    <location>
        <begin position="676"/>
        <end position="686"/>
    </location>
</feature>
<evidence type="ECO:0000256" key="16">
    <source>
        <dbReference type="SAM" id="MobiDB-lite"/>
    </source>
</evidence>
<dbReference type="InterPro" id="IPR002297">
    <property type="entry name" value="DNA-dir_DNA_pol_A_mt"/>
</dbReference>
<dbReference type="OrthoDB" id="5588663at2759"/>
<dbReference type="Pfam" id="PF18136">
    <property type="entry name" value="DNApol_Exo"/>
    <property type="match status" value="1"/>
</dbReference>
<dbReference type="Gene3D" id="1.10.150.20">
    <property type="entry name" value="5' to 3' exonuclease, C-terminal subdomain"/>
    <property type="match status" value="1"/>
</dbReference>
<feature type="compositionally biased region" description="Basic and acidic residues" evidence="16">
    <location>
        <begin position="513"/>
        <end position="526"/>
    </location>
</feature>
<dbReference type="Proteomes" id="UP001152320">
    <property type="component" value="Chromosome 14"/>
</dbReference>
<keyword evidence="13" id="KW-1135">Mitochondrion nucleoid</keyword>
<dbReference type="PRINTS" id="PR00867">
    <property type="entry name" value="DNAPOLG"/>
</dbReference>
<evidence type="ECO:0000256" key="10">
    <source>
        <dbReference type="ARBA" id="ARBA00022932"/>
    </source>
</evidence>
<dbReference type="EC" id="2.7.7.7" evidence="4"/>
<evidence type="ECO:0000256" key="9">
    <source>
        <dbReference type="ARBA" id="ARBA00022842"/>
    </source>
</evidence>
<evidence type="ECO:0000256" key="4">
    <source>
        <dbReference type="ARBA" id="ARBA00012417"/>
    </source>
</evidence>
<evidence type="ECO:0000256" key="12">
    <source>
        <dbReference type="ARBA" id="ARBA00023128"/>
    </source>
</evidence>
<gene>
    <name evidence="18" type="ORF">HOLleu_28313</name>
</gene>
<dbReference type="InterPro" id="IPR001098">
    <property type="entry name" value="DNA-dir_DNA_pol_A_palm_dom"/>
</dbReference>
<dbReference type="PANTHER" id="PTHR10267:SF0">
    <property type="entry name" value="DNA POLYMERASE SUBUNIT GAMMA-1"/>
    <property type="match status" value="1"/>
</dbReference>
<evidence type="ECO:0000256" key="1">
    <source>
        <dbReference type="ARBA" id="ARBA00001946"/>
    </source>
</evidence>
<feature type="region of interest" description="Disordered" evidence="16">
    <location>
        <begin position="624"/>
        <end position="663"/>
    </location>
</feature>
<keyword evidence="11" id="KW-0238">DNA-binding</keyword>
<dbReference type="GO" id="GO:0042645">
    <property type="term" value="C:mitochondrial nucleoid"/>
    <property type="evidence" value="ECO:0007669"/>
    <property type="project" value="UniProtKB-SubCell"/>
</dbReference>
<feature type="region of interest" description="Disordered" evidence="16">
    <location>
        <begin position="676"/>
        <end position="700"/>
    </location>
</feature>
<evidence type="ECO:0000313" key="19">
    <source>
        <dbReference type="Proteomes" id="UP001152320"/>
    </source>
</evidence>
<comment type="similarity">
    <text evidence="3">Belongs to the DNA polymerase type-A family.</text>
</comment>
<evidence type="ECO:0000256" key="13">
    <source>
        <dbReference type="ARBA" id="ARBA00023271"/>
    </source>
</evidence>
<keyword evidence="15" id="KW-0175">Coiled coil</keyword>
<evidence type="ECO:0000256" key="7">
    <source>
        <dbReference type="ARBA" id="ARBA00022695"/>
    </source>
</evidence>
<keyword evidence="19" id="KW-1185">Reference proteome</keyword>
<sequence length="1050" mass="120625">MAAWRYKEKFVLSFSTVCTSVKHRTRVKVHCTHYSTQKVSTKQCHSRKTEKVARKQHRWNAFNVQMLSSSLHQQIFKEKIKEEDETELMEKINKSKKHLEKHNLHGKTVKRIPDVNFQLPRLYGKNIDDHFKVLAMSQSNDHRKLAKFLAENPLPPMPKEWSYSSGWTAYLADGTMKAVDFPDDKTLIFDIESCVMEGNYPTLAVAASPTTWYSWCSDRLIEGRLAVAQRTTLQDLIPLESPLLRKPIKKDLIPRLVVGHNISYDRSFVKEQYFIQSTRLRFLDTLSLHMCVSGLTTYQRSLWMESDNKGSVTTKKKSNGRRFENPSTSWQKESSPNNLVDVYNCYINGGRELDKSKRDTFISGTMDDIRMEFQDLMTYCAQDVGVTHEVFQVLLNKFFERFPHPVTFSAMLEMGQCYLPVNQNWERYLQEAQETYENLQNEMKILLMQLADENCQYLHNNLYKDDPWLWDLDWSVENFRLKKSYYDKLDRSASAEEMGEEETEDTKEKRAKTKEISKEETVGEDKQEMEEDEVETDEEKRLERVKEKLSATLAYLPKRSQHMVGYPRWYRELCPRQNNSDFIPGPSNISSQTRVTPKLMRMTWEGYPLHFTSKHGWGYLVPKDEREPEETSEGITKESDPNREIELEKSETTGSGSEDQPTFPIRALRALLEARRSRQRESKVETQQDTEAESTGYTQYGPVRQGRHPCVDVDVGGCWFYKLPHKDGGGANVGNPLAKDFLNKLEDGTLSSEGGTEAEKILEINKLISFWRNANNRILSQMVVHFSKSDLPKNIVHDPNFDDEGMYGAILPRVITAGTVTRRAVEPTWLTASNALPNRVGSELKAMVQAPPGYHFVGSDVDSQELWIAAILGDSNFVGIHGGTAFGWMTLQGNKKDGTDMHSMTANTVGISRDHAKVINYARIYGAGTRFARHLLMQFNHNLSKEEAWEKAKDIFATTKGELRYHLTPAGQELFKLLKIRSKEPDEDDDWATAKELSQIPLMLRKFAGSLEGVSSDAQTIVTKLRGSRKRGSDHLLEILTDKQAWFNGS</sequence>
<dbReference type="SUPFAM" id="SSF53098">
    <property type="entry name" value="Ribonuclease H-like"/>
    <property type="match status" value="1"/>
</dbReference>
<dbReference type="GO" id="GO:0005760">
    <property type="term" value="C:gamma DNA polymerase complex"/>
    <property type="evidence" value="ECO:0007669"/>
    <property type="project" value="InterPro"/>
</dbReference>
<dbReference type="InterPro" id="IPR012337">
    <property type="entry name" value="RNaseH-like_sf"/>
</dbReference>
<keyword evidence="6" id="KW-0808">Transferase</keyword>
<keyword evidence="7" id="KW-0548">Nucleotidyltransferase</keyword>
<evidence type="ECO:0000256" key="14">
    <source>
        <dbReference type="ARBA" id="ARBA00031966"/>
    </source>
</evidence>
<dbReference type="InterPro" id="IPR041336">
    <property type="entry name" value="DNApol_Exo"/>
</dbReference>
<feature type="compositionally biased region" description="Polar residues" evidence="16">
    <location>
        <begin position="687"/>
        <end position="698"/>
    </location>
</feature>
<dbReference type="InterPro" id="IPR043502">
    <property type="entry name" value="DNA/RNA_pol_sf"/>
</dbReference>
<feature type="region of interest" description="Disordered" evidence="16">
    <location>
        <begin position="310"/>
        <end position="332"/>
    </location>
</feature>
<dbReference type="PANTHER" id="PTHR10267">
    <property type="entry name" value="DNA POLYMERASE SUBUNIT GAMMA-1"/>
    <property type="match status" value="1"/>
</dbReference>
<keyword evidence="12" id="KW-0496">Mitochondrion</keyword>
<reference evidence="18" key="1">
    <citation type="submission" date="2021-10" db="EMBL/GenBank/DDBJ databases">
        <title>Tropical sea cucumber genome reveals ecological adaptation and Cuvierian tubules defense mechanism.</title>
        <authorList>
            <person name="Chen T."/>
        </authorList>
    </citation>
    <scope>NUCLEOTIDE SEQUENCE</scope>
    <source>
        <strain evidence="18">Nanhai2018</strain>
        <tissue evidence="18">Muscle</tissue>
    </source>
</reference>
<dbReference type="InterPro" id="IPR019760">
    <property type="entry name" value="DNA-dir_DNA_pol_A_CS"/>
</dbReference>
<dbReference type="FunFam" id="3.30.420.390:FF:000002">
    <property type="entry name" value="DNA polymerase gamma, catalytic subunit"/>
    <property type="match status" value="1"/>
</dbReference>
<name>A0A9Q1BM71_HOLLE</name>
<dbReference type="GO" id="GO:0008408">
    <property type="term" value="F:3'-5' exonuclease activity"/>
    <property type="evidence" value="ECO:0007669"/>
    <property type="project" value="TreeGrafter"/>
</dbReference>
<dbReference type="FunFam" id="1.10.150.20:FF:000024">
    <property type="entry name" value="DNA polymerase gamma, catalytic subunit"/>
    <property type="match status" value="1"/>
</dbReference>
<feature type="domain" description="DNA-directed DNA polymerase family A palm" evidence="17">
    <location>
        <begin position="841"/>
        <end position="1043"/>
    </location>
</feature>
<dbReference type="FunFam" id="3.30.420.390:FF:000004">
    <property type="entry name" value="DNA polymerase subunit gamma-1, mitochondrial"/>
    <property type="match status" value="1"/>
</dbReference>
<comment type="subcellular location">
    <subcellularLocation>
        <location evidence="2">Mitochondrion matrix</location>
        <location evidence="2">Mitochondrion nucleoid</location>
    </subcellularLocation>
</comment>
<dbReference type="EMBL" id="JAIZAY010000014">
    <property type="protein sequence ID" value="KAJ8029029.1"/>
    <property type="molecule type" value="Genomic_DNA"/>
</dbReference>
<dbReference type="Gene3D" id="3.30.420.390">
    <property type="match status" value="1"/>
</dbReference>
<dbReference type="SUPFAM" id="SSF56672">
    <property type="entry name" value="DNA/RNA polymerases"/>
    <property type="match status" value="1"/>
</dbReference>
<evidence type="ECO:0000256" key="6">
    <source>
        <dbReference type="ARBA" id="ARBA00022679"/>
    </source>
</evidence>
<organism evidence="18 19">
    <name type="scientific">Holothuria leucospilota</name>
    <name type="common">Black long sea cucumber</name>
    <name type="synonym">Mertensiothuria leucospilota</name>
    <dbReference type="NCBI Taxonomy" id="206669"/>
    <lineage>
        <taxon>Eukaryota</taxon>
        <taxon>Metazoa</taxon>
        <taxon>Echinodermata</taxon>
        <taxon>Eleutherozoa</taxon>
        <taxon>Echinozoa</taxon>
        <taxon>Holothuroidea</taxon>
        <taxon>Aspidochirotacea</taxon>
        <taxon>Aspidochirotida</taxon>
        <taxon>Holothuriidae</taxon>
        <taxon>Holothuria</taxon>
    </lineage>
</organism>
<comment type="cofactor">
    <cofactor evidence="1">
        <name>Mg(2+)</name>
        <dbReference type="ChEBI" id="CHEBI:18420"/>
    </cofactor>
</comment>
<protein>
    <recommendedName>
        <fullName evidence="5">DNA polymerase subunit gamma-1</fullName>
        <ecNumber evidence="4">2.7.7.7</ecNumber>
    </recommendedName>
    <alternativeName>
        <fullName evidence="14">Mitochondrial DNA polymerase catalytic subunit</fullName>
    </alternativeName>
</protein>
<dbReference type="SMART" id="SM00482">
    <property type="entry name" value="POLAc"/>
    <property type="match status" value="1"/>
</dbReference>
<keyword evidence="9" id="KW-0460">Magnesium</keyword>